<dbReference type="Gene3D" id="3.40.50.2000">
    <property type="entry name" value="Glycogen Phosphorylase B"/>
    <property type="match status" value="1"/>
</dbReference>
<accession>A0A938BPJ1</accession>
<dbReference type="GO" id="GO:1901137">
    <property type="term" value="P:carbohydrate derivative biosynthetic process"/>
    <property type="evidence" value="ECO:0007669"/>
    <property type="project" value="UniProtKB-ARBA"/>
</dbReference>
<dbReference type="GO" id="GO:0016758">
    <property type="term" value="F:hexosyltransferase activity"/>
    <property type="evidence" value="ECO:0007669"/>
    <property type="project" value="InterPro"/>
</dbReference>
<dbReference type="PANTHER" id="PTHR21015:SF22">
    <property type="entry name" value="GLYCOSYLTRANSFERASE"/>
    <property type="match status" value="1"/>
</dbReference>
<dbReference type="Pfam" id="PF03033">
    <property type="entry name" value="Glyco_transf_28"/>
    <property type="match status" value="1"/>
</dbReference>
<evidence type="ECO:0000259" key="3">
    <source>
        <dbReference type="Pfam" id="PF03033"/>
    </source>
</evidence>
<name>A0A938BPJ1_9BACT</name>
<dbReference type="AlphaFoldDB" id="A0A938BPJ1"/>
<dbReference type="SUPFAM" id="SSF53756">
    <property type="entry name" value="UDP-Glycosyltransferase/glycogen phosphorylase"/>
    <property type="match status" value="1"/>
</dbReference>
<feature type="domain" description="Glycosyltransferase family 28 N-terminal" evidence="3">
    <location>
        <begin position="2"/>
        <end position="141"/>
    </location>
</feature>
<evidence type="ECO:0000313" key="5">
    <source>
        <dbReference type="Proteomes" id="UP000703893"/>
    </source>
</evidence>
<sequence>MILFAAGGTGGHLYPALAIAEALRRRDPAVEIAFTGTPDHLEAQVVPGEGYPFFPIPVMGLPRRPGPGILQFFWLLVKGVMQARALISRLGPEVVVGCGAYVSAPAVIAARLARIPVLLAESNAYPGIANRLLGRLADRVAVAIPGTEASFRAGRAICLGNPIRAAFGQIDRSAA</sequence>
<dbReference type="CDD" id="cd03785">
    <property type="entry name" value="GT28_MurG"/>
    <property type="match status" value="1"/>
</dbReference>
<gene>
    <name evidence="4" type="ORF">FJZ00_13605</name>
</gene>
<comment type="caution">
    <text evidence="4">The sequence shown here is derived from an EMBL/GenBank/DDBJ whole genome shotgun (WGS) entry which is preliminary data.</text>
</comment>
<evidence type="ECO:0000313" key="4">
    <source>
        <dbReference type="EMBL" id="MBM3276184.1"/>
    </source>
</evidence>
<evidence type="ECO:0000256" key="2">
    <source>
        <dbReference type="ARBA" id="ARBA00022679"/>
    </source>
</evidence>
<dbReference type="PANTHER" id="PTHR21015">
    <property type="entry name" value="UDP-N-ACETYLGLUCOSAMINE--N-ACETYLMURAMYL-(PENTAPEPTIDE) PYROPHOSPHORYL-UNDECAPRENOL N-ACETYLGLUCOSAMINE TRANSFERASE 1"/>
    <property type="match status" value="1"/>
</dbReference>
<keyword evidence="2" id="KW-0808">Transferase</keyword>
<organism evidence="4 5">
    <name type="scientific">Candidatus Tanganyikabacteria bacterium</name>
    <dbReference type="NCBI Taxonomy" id="2961651"/>
    <lineage>
        <taxon>Bacteria</taxon>
        <taxon>Bacillati</taxon>
        <taxon>Candidatus Sericytochromatia</taxon>
        <taxon>Candidatus Tanganyikabacteria</taxon>
    </lineage>
</organism>
<proteinExistence type="predicted"/>
<protein>
    <submittedName>
        <fullName evidence="4">Glycosyltransferase</fullName>
    </submittedName>
</protein>
<dbReference type="InterPro" id="IPR004276">
    <property type="entry name" value="GlycoTrans_28_N"/>
</dbReference>
<feature type="non-terminal residue" evidence="4">
    <location>
        <position position="175"/>
    </location>
</feature>
<dbReference type="Proteomes" id="UP000703893">
    <property type="component" value="Unassembled WGS sequence"/>
</dbReference>
<dbReference type="GO" id="GO:0005975">
    <property type="term" value="P:carbohydrate metabolic process"/>
    <property type="evidence" value="ECO:0007669"/>
    <property type="project" value="InterPro"/>
</dbReference>
<keyword evidence="1" id="KW-0328">Glycosyltransferase</keyword>
<evidence type="ECO:0000256" key="1">
    <source>
        <dbReference type="ARBA" id="ARBA00022676"/>
    </source>
</evidence>
<reference evidence="4 5" key="1">
    <citation type="submission" date="2019-03" db="EMBL/GenBank/DDBJ databases">
        <title>Lake Tanganyika Metagenome-Assembled Genomes (MAGs).</title>
        <authorList>
            <person name="Tran P."/>
        </authorList>
    </citation>
    <scope>NUCLEOTIDE SEQUENCE [LARGE SCALE GENOMIC DNA]</scope>
    <source>
        <strain evidence="4">K_DeepCast_65m_m2_236</strain>
    </source>
</reference>
<dbReference type="EMBL" id="VGJX01000900">
    <property type="protein sequence ID" value="MBM3276184.1"/>
    <property type="molecule type" value="Genomic_DNA"/>
</dbReference>